<evidence type="ECO:0000313" key="3">
    <source>
        <dbReference type="Proteomes" id="UP000035947"/>
    </source>
</evidence>
<dbReference type="PANTHER" id="PTHR33840:SF1">
    <property type="entry name" value="TLE1 PHOSPHOLIPASE DOMAIN-CONTAINING PROTEIN"/>
    <property type="match status" value="1"/>
</dbReference>
<feature type="domain" description="T6SS Phospholipase effector Tle1-like catalytic" evidence="1">
    <location>
        <begin position="7"/>
        <end position="280"/>
    </location>
</feature>
<dbReference type="Proteomes" id="UP000035947">
    <property type="component" value="Unassembled WGS sequence"/>
</dbReference>
<protein>
    <recommendedName>
        <fullName evidence="1">T6SS Phospholipase effector Tle1-like catalytic domain-containing protein</fullName>
    </recommendedName>
</protein>
<comment type="caution">
    <text evidence="2">The sequence shown here is derived from an EMBL/GenBank/DDBJ whole genome shotgun (WGS) entry which is preliminary data.</text>
</comment>
<proteinExistence type="predicted"/>
<organism evidence="2 3">
    <name type="scientific">Methylobacterium platani JCM 14648</name>
    <dbReference type="NCBI Taxonomy" id="1295136"/>
    <lineage>
        <taxon>Bacteria</taxon>
        <taxon>Pseudomonadati</taxon>
        <taxon>Pseudomonadota</taxon>
        <taxon>Alphaproteobacteria</taxon>
        <taxon>Hyphomicrobiales</taxon>
        <taxon>Methylobacteriaceae</taxon>
        <taxon>Methylobacterium</taxon>
    </lineage>
</organism>
<dbReference type="Pfam" id="PF09994">
    <property type="entry name" value="T6SS_Tle1-like_cat"/>
    <property type="match status" value="1"/>
</dbReference>
<evidence type="ECO:0000313" key="2">
    <source>
        <dbReference type="EMBL" id="KMO20105.1"/>
    </source>
</evidence>
<gene>
    <name evidence="2" type="ORF">SQ03_06450</name>
</gene>
<evidence type="ECO:0000259" key="1">
    <source>
        <dbReference type="Pfam" id="PF09994"/>
    </source>
</evidence>
<name>A0ABR5H702_9HYPH</name>
<dbReference type="EMBL" id="JXOD01000046">
    <property type="protein sequence ID" value="KMO20105.1"/>
    <property type="molecule type" value="Genomic_DNA"/>
</dbReference>
<dbReference type="InterPro" id="IPR018712">
    <property type="entry name" value="Tle1-like_cat"/>
</dbReference>
<sequence>MKSPGRKRVALFLDGTWNTVGDNTNVWRLKALCAERGADGTRQVAYYSTGLGTFVGEKLRGGMFGYGLDKAVIDAYKWLVETYEPGDEIFIFGFSRGAYTARSLAGFISKCGLLKPGAPLGIGQLYDRYRKDETVSTIWKLYAAREAGLASGSVEERWMLDYAMRTPIKMIGVWDTVGALGVPFGDITGISRSGFKFLHTGLRVSQENAYHAVAIDEHRKAFAPTLWTRKIRDNVPATSMAAPRPIASVEQRWFVGAHANVGGGCRSDLLAQIPLRWLMDKASSLGLSFRSVVTVDPEVLNAQLSDSYGEFLHGAYRRVSKPYDRMIGEPPRPFPGGRDETINETIDASVFDRWRANADYRPVNLADWAQRHGIEPGSITTPVLAHDPRTAVRP</sequence>
<keyword evidence="3" id="KW-1185">Reference proteome</keyword>
<reference evidence="2 3" key="1">
    <citation type="submission" date="2015-01" db="EMBL/GenBank/DDBJ databases">
        <title>Genome sequencing of Methylobacterium platani JCM14648 type strain.</title>
        <authorList>
            <person name="Chaudhry V."/>
            <person name="Patil P.B."/>
        </authorList>
    </citation>
    <scope>NUCLEOTIDE SEQUENCE [LARGE SCALE GENOMIC DNA]</scope>
    <source>
        <strain evidence="2 3">JCM 14648</strain>
    </source>
</reference>
<dbReference type="InterPro" id="IPR029058">
    <property type="entry name" value="AB_hydrolase_fold"/>
</dbReference>
<accession>A0ABR5H702</accession>
<dbReference type="PANTHER" id="PTHR33840">
    <property type="match status" value="1"/>
</dbReference>
<dbReference type="SUPFAM" id="SSF53474">
    <property type="entry name" value="alpha/beta-Hydrolases"/>
    <property type="match status" value="1"/>
</dbReference>